<dbReference type="Proteomes" id="UP000319731">
    <property type="component" value="Unassembled WGS sequence"/>
</dbReference>
<reference evidence="1 2" key="1">
    <citation type="journal article" date="2019" name="Sci. Rep.">
        <title>Comparative genomics of chytrid fungi reveal insights into the obligate biotrophic and pathogenic lifestyle of Synchytrium endobioticum.</title>
        <authorList>
            <person name="van de Vossenberg B.T.L.H."/>
            <person name="Warris S."/>
            <person name="Nguyen H.D.T."/>
            <person name="van Gent-Pelzer M.P.E."/>
            <person name="Joly D.L."/>
            <person name="van de Geest H.C."/>
            <person name="Bonants P.J.M."/>
            <person name="Smith D.S."/>
            <person name="Levesque C.A."/>
            <person name="van der Lee T.A.J."/>
        </authorList>
    </citation>
    <scope>NUCLEOTIDE SEQUENCE [LARGE SCALE GENOMIC DNA]</scope>
    <source>
        <strain evidence="1 2">JEL517</strain>
    </source>
</reference>
<dbReference type="GeneID" id="42004075"/>
<name>A0A507C9E2_9FUNG</name>
<protein>
    <submittedName>
        <fullName evidence="1">Uncharacterized protein</fullName>
    </submittedName>
</protein>
<gene>
    <name evidence="1" type="ORF">SmJEL517_g02850</name>
</gene>
<evidence type="ECO:0000313" key="2">
    <source>
        <dbReference type="Proteomes" id="UP000319731"/>
    </source>
</evidence>
<dbReference type="STRING" id="1806994.A0A507C9E2"/>
<dbReference type="AlphaFoldDB" id="A0A507C9E2"/>
<evidence type="ECO:0000313" key="1">
    <source>
        <dbReference type="EMBL" id="TPX34584.1"/>
    </source>
</evidence>
<keyword evidence="2" id="KW-1185">Reference proteome</keyword>
<dbReference type="EMBL" id="QEAO01000013">
    <property type="protein sequence ID" value="TPX34584.1"/>
    <property type="molecule type" value="Genomic_DNA"/>
</dbReference>
<proteinExistence type="predicted"/>
<accession>A0A507C9E2</accession>
<comment type="caution">
    <text evidence="1">The sequence shown here is derived from an EMBL/GenBank/DDBJ whole genome shotgun (WGS) entry which is preliminary data.</text>
</comment>
<dbReference type="RefSeq" id="XP_031025304.1">
    <property type="nucleotide sequence ID" value="XM_031168778.1"/>
</dbReference>
<organism evidence="1 2">
    <name type="scientific">Synchytrium microbalum</name>
    <dbReference type="NCBI Taxonomy" id="1806994"/>
    <lineage>
        <taxon>Eukaryota</taxon>
        <taxon>Fungi</taxon>
        <taxon>Fungi incertae sedis</taxon>
        <taxon>Chytridiomycota</taxon>
        <taxon>Chytridiomycota incertae sedis</taxon>
        <taxon>Chytridiomycetes</taxon>
        <taxon>Synchytriales</taxon>
        <taxon>Synchytriaceae</taxon>
        <taxon>Synchytrium</taxon>
    </lineage>
</organism>
<sequence>MTVDNDILYSTTEQPMNAFVGSAAPERANTIQLKTASSYTEPARMLDDYKTDTMRDTQKLANAIVPSLIDIWIEAAPDVFTGVSVNFSPALTTLSKVLDILDLLSQYINKQQQKEITDTFSTSKLLMEISAWYTKMLSLLTKHVGPYFPFIAHYSGNMKTHSGNFIRLVNMDTKFVSVASTLCFSVASPAEELLVWRAKAIQHLTFVLASDNRGKVQDNQIQAVYAIGQSLWKHLNPSESLQLVQAVVDDNTESAIESSRFSSSLSFLADSVTELAKVFGKGGGFIFSSYEPMEAFLVAYVKSLNKRFSELEKCPFGVLSSVLKIWNCISVISKPPQNPPNYFQWFQLRDELLADIYDSLRPFFSQTDAATGKIRFGPFIKQWSTDQNSLLQFLITTSKMLPLPLQQAIADCLRQPCIAVSTVGSYLTAFQRNGLLGGWLILKRQDYINLVVSVLLVGYSKTELDALQTKDVKTSRFGGCTATPSQPRLVEKDPSRYIGFETTKDISLPADALGFPRGPGSKEVVDYILKNTQDGHKLHGCKLELCVAEKVCVYARRSELVSRGLSDLAISDVVLDHLSPVITRILTGTFPVDLFFSIALVVGKLLPVGAWENWEGTEILVQLVAKAAVAAAVVSVTEDSAEVCIDYFAIVNHDLEFVVKGVSGVAAVSPMFRAAFMKNVQEYLNQRKLSKHIAEGLVKIVRDVFLQPLFRVLLLHDEASFVALTDIVQRPITTTA</sequence>